<dbReference type="GO" id="GO:0016020">
    <property type="term" value="C:membrane"/>
    <property type="evidence" value="ECO:0007669"/>
    <property type="project" value="TreeGrafter"/>
</dbReference>
<comment type="caution">
    <text evidence="2">The sequence shown here is derived from an EMBL/GenBank/DDBJ whole genome shotgun (WGS) entry which is preliminary data.</text>
</comment>
<reference evidence="2 3" key="1">
    <citation type="submission" date="2016-01" db="EMBL/GenBank/DDBJ databases">
        <title>Draft genome of the antarctic isolate Shewanella frigidimarina Ag06-30.</title>
        <authorList>
            <person name="Parmeciano Di Noto G."/>
            <person name="Vazquez S."/>
            <person name="Mac Cormack W."/>
            <person name="Iriarte A."/>
            <person name="Quiroga C."/>
        </authorList>
    </citation>
    <scope>NUCLEOTIDE SEQUENCE [LARGE SCALE GENOMIC DNA]</scope>
    <source>
        <strain evidence="2 3">Ag06-30</strain>
    </source>
</reference>
<organism evidence="2">
    <name type="scientific">Shewanella frigidimarina</name>
    <dbReference type="NCBI Taxonomy" id="56812"/>
    <lineage>
        <taxon>Bacteria</taxon>
        <taxon>Pseudomonadati</taxon>
        <taxon>Pseudomonadota</taxon>
        <taxon>Gammaproteobacteria</taxon>
        <taxon>Alteromonadales</taxon>
        <taxon>Shewanellaceae</taxon>
        <taxon>Shewanella</taxon>
    </lineage>
</organism>
<dbReference type="InterPro" id="IPR050266">
    <property type="entry name" value="AB_hydrolase_sf"/>
</dbReference>
<dbReference type="SUPFAM" id="SSF53474">
    <property type="entry name" value="alpha/beta-Hydrolases"/>
    <property type="match status" value="1"/>
</dbReference>
<dbReference type="Pfam" id="PF00561">
    <property type="entry name" value="Abhydrolase_1"/>
    <property type="match status" value="1"/>
</dbReference>
<dbReference type="AlphaFoldDB" id="A0A106C1E5"/>
<dbReference type="PANTHER" id="PTHR43798:SF33">
    <property type="entry name" value="HYDROLASE, PUTATIVE (AFU_ORTHOLOGUE AFUA_2G14860)-RELATED"/>
    <property type="match status" value="1"/>
</dbReference>
<dbReference type="RefSeq" id="WP_059745359.1">
    <property type="nucleotide sequence ID" value="NZ_LRDC01000013.1"/>
</dbReference>
<evidence type="ECO:0000259" key="1">
    <source>
        <dbReference type="Pfam" id="PF00561"/>
    </source>
</evidence>
<dbReference type="PANTHER" id="PTHR43798">
    <property type="entry name" value="MONOACYLGLYCEROL LIPASE"/>
    <property type="match status" value="1"/>
</dbReference>
<protein>
    <submittedName>
        <fullName evidence="2">Alpha/beta hydrolase</fullName>
    </submittedName>
</protein>
<sequence length="297" mass="33282">MLNIYVEEIQLPLAHITLAAKRYGQADKPVILALHGWLDNVDSFIPLAQAFAQQGLFDKFQLMCIDWPGHGLSDHRPGRYPLHWVDYIYDLQAVIHSLSQETGPIILLGHSLGGIVASAYNACVVDNIHKLILIEALAPLSESATQAKDRLRKGLQQQQRFNRQLARATPTYSSMDIAIQARHQLTGLALPWCEIITKRNMAVKDGHYSWRSDPRLKLDSLNRYTFEQVDALMTISDTPSLLIVGHDGFKQLTSSTEQANKWFSNINIVHLAGDHHLHMGNAEQVAKSIGAFILNSH</sequence>
<accession>A0A106C1E5</accession>
<name>A0A106C1E5_SHEFR</name>
<dbReference type="EMBL" id="LRDC01000013">
    <property type="protein sequence ID" value="KVX02463.1"/>
    <property type="molecule type" value="Genomic_DNA"/>
</dbReference>
<dbReference type="Proteomes" id="UP000055702">
    <property type="component" value="Unassembled WGS sequence"/>
</dbReference>
<dbReference type="Gene3D" id="3.40.50.1820">
    <property type="entry name" value="alpha/beta hydrolase"/>
    <property type="match status" value="1"/>
</dbReference>
<evidence type="ECO:0000313" key="3">
    <source>
        <dbReference type="Proteomes" id="UP000055702"/>
    </source>
</evidence>
<dbReference type="InterPro" id="IPR000073">
    <property type="entry name" value="AB_hydrolase_1"/>
</dbReference>
<feature type="domain" description="AB hydrolase-1" evidence="1">
    <location>
        <begin position="29"/>
        <end position="279"/>
    </location>
</feature>
<dbReference type="InterPro" id="IPR029058">
    <property type="entry name" value="AB_hydrolase_fold"/>
</dbReference>
<gene>
    <name evidence="2" type="ORF">AWJ07_14140</name>
</gene>
<keyword evidence="2" id="KW-0378">Hydrolase</keyword>
<dbReference type="GO" id="GO:0016787">
    <property type="term" value="F:hydrolase activity"/>
    <property type="evidence" value="ECO:0007669"/>
    <property type="project" value="UniProtKB-KW"/>
</dbReference>
<proteinExistence type="predicted"/>
<evidence type="ECO:0000313" key="2">
    <source>
        <dbReference type="EMBL" id="KVX02463.1"/>
    </source>
</evidence>